<sequence>MEIIRFDAHDIENTLSKMNDTQIDKLAFGAIQVDEAGKILTYNMAEGEITGRNPKQVIGKNFFDQVAPCTKTKEFYGKFVEGIKKGNLSAMFEYEFDYQMKPVKVKVHMKKALVGNTYWILVKRIAKPGL</sequence>
<dbReference type="InterPro" id="IPR013767">
    <property type="entry name" value="PAS_fold"/>
</dbReference>
<evidence type="ECO:0000259" key="6">
    <source>
        <dbReference type="PROSITE" id="PS50112"/>
    </source>
</evidence>
<evidence type="ECO:0000256" key="2">
    <source>
        <dbReference type="ARBA" id="ARBA00019243"/>
    </source>
</evidence>
<feature type="domain" description="PAS" evidence="6">
    <location>
        <begin position="33"/>
        <end position="68"/>
    </location>
</feature>
<proteinExistence type="inferred from homology"/>
<evidence type="ECO:0000313" key="7">
    <source>
        <dbReference type="EMBL" id="QTA79571.1"/>
    </source>
</evidence>
<evidence type="ECO:0000313" key="8">
    <source>
        <dbReference type="Proteomes" id="UP000663720"/>
    </source>
</evidence>
<dbReference type="Pfam" id="PF00989">
    <property type="entry name" value="PAS"/>
    <property type="match status" value="1"/>
</dbReference>
<dbReference type="AlphaFoldDB" id="A0A975GFQ9"/>
<dbReference type="KEGG" id="dli:dnl_18440"/>
<dbReference type="Proteomes" id="UP000663720">
    <property type="component" value="Chromosome"/>
</dbReference>
<dbReference type="NCBIfam" id="TIGR02373">
    <property type="entry name" value="photo_yellow"/>
    <property type="match status" value="1"/>
</dbReference>
<dbReference type="SUPFAM" id="SSF55785">
    <property type="entry name" value="PYP-like sensor domain (PAS domain)"/>
    <property type="match status" value="1"/>
</dbReference>
<dbReference type="GO" id="GO:0006355">
    <property type="term" value="P:regulation of DNA-templated transcription"/>
    <property type="evidence" value="ECO:0007669"/>
    <property type="project" value="InterPro"/>
</dbReference>
<dbReference type="PIRSF" id="PIRSF000087">
    <property type="entry name" value="PYP"/>
    <property type="match status" value="1"/>
</dbReference>
<keyword evidence="4" id="KW-0675">Receptor</keyword>
<name>A0A975GFQ9_9BACT</name>
<dbReference type="CDD" id="cd00130">
    <property type="entry name" value="PAS"/>
    <property type="match status" value="1"/>
</dbReference>
<dbReference type="InterPro" id="IPR012130">
    <property type="entry name" value="PYP"/>
</dbReference>
<evidence type="ECO:0000256" key="3">
    <source>
        <dbReference type="ARBA" id="ARBA00022991"/>
    </source>
</evidence>
<dbReference type="Gene3D" id="3.30.450.20">
    <property type="entry name" value="PAS domain"/>
    <property type="match status" value="1"/>
</dbReference>
<keyword evidence="8" id="KW-1185">Reference proteome</keyword>
<evidence type="ECO:0000256" key="4">
    <source>
        <dbReference type="ARBA" id="ARBA00023170"/>
    </source>
</evidence>
<dbReference type="GO" id="GO:0009881">
    <property type="term" value="F:photoreceptor activity"/>
    <property type="evidence" value="ECO:0007669"/>
    <property type="project" value="UniProtKB-UniRule"/>
</dbReference>
<reference evidence="7" key="1">
    <citation type="journal article" date="2021" name="Microb. Physiol.">
        <title>Proteogenomic Insights into the Physiology of Marine, Sulfate-Reducing, Filamentous Desulfonema limicola and Desulfonema magnum.</title>
        <authorList>
            <person name="Schnaars V."/>
            <person name="Wohlbrand L."/>
            <person name="Scheve S."/>
            <person name="Hinrichs C."/>
            <person name="Reinhardt R."/>
            <person name="Rabus R."/>
        </authorList>
    </citation>
    <scope>NUCLEOTIDE SEQUENCE</scope>
    <source>
        <strain evidence="7">5ac10</strain>
    </source>
</reference>
<dbReference type="PROSITE" id="PS50112">
    <property type="entry name" value="PAS"/>
    <property type="match status" value="1"/>
</dbReference>
<organism evidence="7 8">
    <name type="scientific">Desulfonema limicola</name>
    <dbReference type="NCBI Taxonomy" id="45656"/>
    <lineage>
        <taxon>Bacteria</taxon>
        <taxon>Pseudomonadati</taxon>
        <taxon>Thermodesulfobacteriota</taxon>
        <taxon>Desulfobacteria</taxon>
        <taxon>Desulfobacterales</taxon>
        <taxon>Desulfococcaceae</taxon>
        <taxon>Desulfonema</taxon>
    </lineage>
</organism>
<comment type="similarity">
    <text evidence="1">Belongs to the photoactive yellow protein family.</text>
</comment>
<protein>
    <recommendedName>
        <fullName evidence="2 5">Photoactive yellow protein</fullName>
    </recommendedName>
</protein>
<dbReference type="InterPro" id="IPR035965">
    <property type="entry name" value="PAS-like_dom_sf"/>
</dbReference>
<keyword evidence="3" id="KW-0157">Chromophore</keyword>
<accession>A0A975GFQ9</accession>
<dbReference type="RefSeq" id="WP_207691308.1">
    <property type="nucleotide sequence ID" value="NZ_CP061799.1"/>
</dbReference>
<gene>
    <name evidence="7" type="primary">pyp</name>
    <name evidence="7" type="ORF">dnl_18440</name>
</gene>
<evidence type="ECO:0000256" key="5">
    <source>
        <dbReference type="NCBIfam" id="TIGR02373"/>
    </source>
</evidence>
<dbReference type="GO" id="GO:0007602">
    <property type="term" value="P:phototransduction"/>
    <property type="evidence" value="ECO:0007669"/>
    <property type="project" value="UniProtKB-UniRule"/>
</dbReference>
<dbReference type="EMBL" id="CP061799">
    <property type="protein sequence ID" value="QTA79571.1"/>
    <property type="molecule type" value="Genomic_DNA"/>
</dbReference>
<evidence type="ECO:0000256" key="1">
    <source>
        <dbReference type="ARBA" id="ARBA00009132"/>
    </source>
</evidence>
<dbReference type="InterPro" id="IPR000014">
    <property type="entry name" value="PAS"/>
</dbReference>